<evidence type="ECO:0000256" key="1">
    <source>
        <dbReference type="ARBA" id="ARBA00023002"/>
    </source>
</evidence>
<dbReference type="EMBL" id="MFEI01000032">
    <property type="protein sequence ID" value="OGE80426.1"/>
    <property type="molecule type" value="Genomic_DNA"/>
</dbReference>
<evidence type="ECO:0000259" key="2">
    <source>
        <dbReference type="Pfam" id="PF01558"/>
    </source>
</evidence>
<dbReference type="InterPro" id="IPR002880">
    <property type="entry name" value="Pyrv_Fd/Flavodoxin_OxRdtase_N"/>
</dbReference>
<evidence type="ECO:0008006" key="7">
    <source>
        <dbReference type="Google" id="ProtNLM"/>
    </source>
</evidence>
<dbReference type="PANTHER" id="PTHR32154">
    <property type="entry name" value="PYRUVATE-FLAVODOXIN OXIDOREDUCTASE-RELATED"/>
    <property type="match status" value="1"/>
</dbReference>
<organism evidence="5 6">
    <name type="scientific">Candidatus Doudnabacteria bacterium RIFCSPHIGHO2_01_FULL_43_23</name>
    <dbReference type="NCBI Taxonomy" id="1817822"/>
    <lineage>
        <taxon>Bacteria</taxon>
        <taxon>Candidatus Doudnaibacteriota</taxon>
    </lineage>
</organism>
<name>A0A1F5NRX5_9BACT</name>
<dbReference type="Gene3D" id="3.40.920.10">
    <property type="entry name" value="Pyruvate-ferredoxin oxidoreductase, PFOR, domain III"/>
    <property type="match status" value="1"/>
</dbReference>
<dbReference type="STRING" id="1817822.A2826_03210"/>
<gene>
    <name evidence="5" type="ORF">A2826_03210</name>
</gene>
<dbReference type="Pfam" id="PF01855">
    <property type="entry name" value="POR_N"/>
    <property type="match status" value="1"/>
</dbReference>
<dbReference type="AlphaFoldDB" id="A0A1F5NRX5"/>
<dbReference type="InterPro" id="IPR050722">
    <property type="entry name" value="Pyruvate:ferred/Flavod_OxRd"/>
</dbReference>
<protein>
    <recommendedName>
        <fullName evidence="7">2-oxoacid:ferredoxin oxidoreductase subunit alpha</fullName>
    </recommendedName>
</protein>
<dbReference type="InterPro" id="IPR033412">
    <property type="entry name" value="PFOR_II"/>
</dbReference>
<feature type="domain" description="Pyruvate:ferredoxin oxidoreductase core" evidence="4">
    <location>
        <begin position="477"/>
        <end position="548"/>
    </location>
</feature>
<evidence type="ECO:0000259" key="3">
    <source>
        <dbReference type="Pfam" id="PF01855"/>
    </source>
</evidence>
<dbReference type="Gene3D" id="3.40.50.970">
    <property type="match status" value="1"/>
</dbReference>
<dbReference type="SUPFAM" id="SSF52922">
    <property type="entry name" value="TK C-terminal domain-like"/>
    <property type="match status" value="1"/>
</dbReference>
<dbReference type="NCBIfam" id="TIGR03710">
    <property type="entry name" value="OAFO_sf"/>
    <property type="match status" value="1"/>
</dbReference>
<dbReference type="SUPFAM" id="SSF53323">
    <property type="entry name" value="Pyruvate-ferredoxin oxidoreductase, PFOR, domain III"/>
    <property type="match status" value="1"/>
</dbReference>
<dbReference type="Proteomes" id="UP000177912">
    <property type="component" value="Unassembled WGS sequence"/>
</dbReference>
<comment type="caution">
    <text evidence="5">The sequence shown here is derived from an EMBL/GenBank/DDBJ whole genome shotgun (WGS) entry which is preliminary data.</text>
</comment>
<dbReference type="SUPFAM" id="SSF52518">
    <property type="entry name" value="Thiamin diphosphate-binding fold (THDP-binding)"/>
    <property type="match status" value="1"/>
</dbReference>
<dbReference type="PANTHER" id="PTHR32154:SF20">
    <property type="entry name" value="2-OXOGLUTARATE OXIDOREDUCTASE SUBUNIT KORA"/>
    <property type="match status" value="1"/>
</dbReference>
<dbReference type="FunFam" id="3.40.50.970:FF:000022">
    <property type="entry name" value="2-oxoglutarate ferredoxin oxidoreductase alpha subunit"/>
    <property type="match status" value="1"/>
</dbReference>
<dbReference type="GO" id="GO:0006979">
    <property type="term" value="P:response to oxidative stress"/>
    <property type="evidence" value="ECO:0007669"/>
    <property type="project" value="TreeGrafter"/>
</dbReference>
<evidence type="ECO:0000259" key="4">
    <source>
        <dbReference type="Pfam" id="PF17147"/>
    </source>
</evidence>
<dbReference type="Pfam" id="PF17147">
    <property type="entry name" value="PFOR_II"/>
    <property type="match status" value="1"/>
</dbReference>
<dbReference type="InterPro" id="IPR002869">
    <property type="entry name" value="Pyrv_flavodox_OxRed_cen"/>
</dbReference>
<dbReference type="Pfam" id="PF01558">
    <property type="entry name" value="POR"/>
    <property type="match status" value="1"/>
</dbReference>
<dbReference type="Gene3D" id="3.40.50.920">
    <property type="match status" value="1"/>
</dbReference>
<reference evidence="5 6" key="1">
    <citation type="journal article" date="2016" name="Nat. Commun.">
        <title>Thousands of microbial genomes shed light on interconnected biogeochemical processes in an aquifer system.</title>
        <authorList>
            <person name="Anantharaman K."/>
            <person name="Brown C.T."/>
            <person name="Hug L.A."/>
            <person name="Sharon I."/>
            <person name="Castelle C.J."/>
            <person name="Probst A.J."/>
            <person name="Thomas B.C."/>
            <person name="Singh A."/>
            <person name="Wilkins M.J."/>
            <person name="Karaoz U."/>
            <person name="Brodie E.L."/>
            <person name="Williams K.H."/>
            <person name="Hubbard S.S."/>
            <person name="Banfield J.F."/>
        </authorList>
    </citation>
    <scope>NUCLEOTIDE SEQUENCE [LARGE SCALE GENOMIC DNA]</scope>
</reference>
<dbReference type="InterPro" id="IPR019752">
    <property type="entry name" value="Pyrv/ketoisovalerate_OxRed_cat"/>
</dbReference>
<dbReference type="GO" id="GO:0016903">
    <property type="term" value="F:oxidoreductase activity, acting on the aldehyde or oxo group of donors"/>
    <property type="evidence" value="ECO:0007669"/>
    <property type="project" value="InterPro"/>
</dbReference>
<evidence type="ECO:0000313" key="5">
    <source>
        <dbReference type="EMBL" id="OGE80426.1"/>
    </source>
</evidence>
<keyword evidence="1" id="KW-0560">Oxidoreductase</keyword>
<sequence>MENKTITIKIGGEAGFGIKVAGASLGKVFLRMGYEMFDYTEYPSLIRGGHNTFEITIGQKVYHHIRPVNLLIALNQKSIDDHMEELSADAGIIYDPDRIKVTSNNLTNKQGHKFFPVPLSQILKETGGSDLMKNTVALGATLAVLGANLEGFLDLLRQTFGKKSPKIVDDNIKAAQGGYDFVKNNFKEVFAYQVEHQTEKDQIYISGNEAVALGAIACGVKAYFGYPMTPSSSLLVYMAKNGPKYGILVRQPEDEISVLNGALGASFTGARAMVGTSGGGFSLMTEALGLSGITETPITIFMGQRPGPATGLPTWSGQADLRFLMHAAQDEFPRMIIAPGDHEECFYLTAQALNFAEIYQMPVFVLSDKNLAEGGKTVAPFDQSIIKIERGEWATAEQIKKAGKYLRYKVTESGISPRALPGVEGGMHAANSDEHDEYGYNNETSTNRNAQHEKRMRKLETALKVIPDPILYGPKDADLTIVSWGSTKGAILQAMEDLRDKSVNFLHFTYLWPFPTEGAVRMLKSAKKLMVIESNITGQFEGMIRQYVGRAPELNFRKYDGRPFWPHEIGERIVGSL</sequence>
<dbReference type="InterPro" id="IPR009014">
    <property type="entry name" value="Transketo_C/PFOR_II"/>
</dbReference>
<feature type="domain" description="Pyruvate/ketoisovalerate oxidoreductase catalytic" evidence="2">
    <location>
        <begin position="15"/>
        <end position="180"/>
    </location>
</feature>
<accession>A0A1F5NRX5</accession>
<dbReference type="CDD" id="cd07034">
    <property type="entry name" value="TPP_PYR_PFOR_IOR-alpha_like"/>
    <property type="match status" value="1"/>
</dbReference>
<proteinExistence type="predicted"/>
<feature type="domain" description="Pyruvate flavodoxin/ferredoxin oxidoreductase pyrimidine binding" evidence="3">
    <location>
        <begin position="214"/>
        <end position="446"/>
    </location>
</feature>
<dbReference type="InterPro" id="IPR029061">
    <property type="entry name" value="THDP-binding"/>
</dbReference>
<evidence type="ECO:0000313" key="6">
    <source>
        <dbReference type="Proteomes" id="UP000177912"/>
    </source>
</evidence>
<dbReference type="InterPro" id="IPR022367">
    <property type="entry name" value="2-oxoacid/accept_OxRdtase_asu"/>
</dbReference>